<dbReference type="RefSeq" id="XP_020078229.1">
    <property type="nucleotide sequence ID" value="XM_020218429.1"/>
</dbReference>
<dbReference type="GO" id="GO:0000045">
    <property type="term" value="P:autophagosome assembly"/>
    <property type="evidence" value="ECO:0007669"/>
    <property type="project" value="TreeGrafter"/>
</dbReference>
<gene>
    <name evidence="9" type="ORF">HYPBUDRAFT_105679</name>
</gene>
<comment type="similarity">
    <text evidence="2">Belongs to the EMC6 family.</text>
</comment>
<keyword evidence="6 8" id="KW-1133">Transmembrane helix</keyword>
<dbReference type="GO" id="GO:0006644">
    <property type="term" value="P:phospholipid metabolic process"/>
    <property type="evidence" value="ECO:0007669"/>
    <property type="project" value="EnsemblFungi"/>
</dbReference>
<evidence type="ECO:0000256" key="2">
    <source>
        <dbReference type="ARBA" id="ARBA00009436"/>
    </source>
</evidence>
<feature type="transmembrane region" description="Helical" evidence="8">
    <location>
        <begin position="77"/>
        <end position="103"/>
    </location>
</feature>
<comment type="subcellular location">
    <subcellularLocation>
        <location evidence="1">Endoplasmic reticulum membrane</location>
        <topology evidence="1">Multi-pass membrane protein</topology>
    </subcellularLocation>
</comment>
<evidence type="ECO:0000256" key="1">
    <source>
        <dbReference type="ARBA" id="ARBA00004477"/>
    </source>
</evidence>
<dbReference type="GO" id="GO:0015914">
    <property type="term" value="P:phospholipid transport"/>
    <property type="evidence" value="ECO:0007669"/>
    <property type="project" value="EnsemblFungi"/>
</dbReference>
<evidence type="ECO:0000256" key="4">
    <source>
        <dbReference type="ARBA" id="ARBA00022692"/>
    </source>
</evidence>
<feature type="transmembrane region" description="Helical" evidence="8">
    <location>
        <begin position="23"/>
        <end position="40"/>
    </location>
</feature>
<evidence type="ECO:0000256" key="7">
    <source>
        <dbReference type="ARBA" id="ARBA00023136"/>
    </source>
</evidence>
<evidence type="ECO:0000313" key="9">
    <source>
        <dbReference type="EMBL" id="ODV69162.1"/>
    </source>
</evidence>
<evidence type="ECO:0000313" key="10">
    <source>
        <dbReference type="Proteomes" id="UP000095085"/>
    </source>
</evidence>
<dbReference type="PANTHER" id="PTHR20994:SF0">
    <property type="entry name" value="ER MEMBRANE PROTEIN COMPLEX SUBUNIT 6"/>
    <property type="match status" value="1"/>
</dbReference>
<evidence type="ECO:0000256" key="3">
    <source>
        <dbReference type="ARBA" id="ARBA00020827"/>
    </source>
</evidence>
<evidence type="ECO:0000256" key="6">
    <source>
        <dbReference type="ARBA" id="ARBA00022989"/>
    </source>
</evidence>
<keyword evidence="5" id="KW-0256">Endoplasmic reticulum</keyword>
<keyword evidence="4 8" id="KW-0812">Transmembrane</keyword>
<dbReference type="PANTHER" id="PTHR20994">
    <property type="entry name" value="ER MEMBRANE PROTEIN COMPLEX SUBUNIT 6"/>
    <property type="match status" value="1"/>
</dbReference>
<dbReference type="GO" id="GO:0072546">
    <property type="term" value="C:EMC complex"/>
    <property type="evidence" value="ECO:0007669"/>
    <property type="project" value="EnsemblFungi"/>
</dbReference>
<dbReference type="GO" id="GO:0045050">
    <property type="term" value="P:protein insertion into ER membrane by stop-transfer membrane-anchor sequence"/>
    <property type="evidence" value="ECO:0007669"/>
    <property type="project" value="EnsemblFungi"/>
</dbReference>
<proteinExistence type="inferred from homology"/>
<dbReference type="Pfam" id="PF07019">
    <property type="entry name" value="EMC6"/>
    <property type="match status" value="1"/>
</dbReference>
<evidence type="ECO:0000256" key="5">
    <source>
        <dbReference type="ARBA" id="ARBA00022824"/>
    </source>
</evidence>
<accession>A0A1E4RPG1</accession>
<dbReference type="STRING" id="984485.A0A1E4RPG1"/>
<dbReference type="GeneID" id="30992979"/>
<name>A0A1E4RPG1_9ASCO</name>
<dbReference type="Proteomes" id="UP000095085">
    <property type="component" value="Unassembled WGS sequence"/>
</dbReference>
<dbReference type="InterPro" id="IPR029008">
    <property type="entry name" value="EMC6-like"/>
</dbReference>
<dbReference type="GO" id="GO:0032977">
    <property type="term" value="F:membrane insertase activity"/>
    <property type="evidence" value="ECO:0007669"/>
    <property type="project" value="EnsemblFungi"/>
</dbReference>
<dbReference type="OrthoDB" id="16510at2759"/>
<protein>
    <recommendedName>
        <fullName evidence="3">ER membrane protein complex subunit 6</fullName>
    </recommendedName>
</protein>
<organism evidence="9 10">
    <name type="scientific">Hyphopichia burtonii NRRL Y-1933</name>
    <dbReference type="NCBI Taxonomy" id="984485"/>
    <lineage>
        <taxon>Eukaryota</taxon>
        <taxon>Fungi</taxon>
        <taxon>Dikarya</taxon>
        <taxon>Ascomycota</taxon>
        <taxon>Saccharomycotina</taxon>
        <taxon>Pichiomycetes</taxon>
        <taxon>Debaryomycetaceae</taxon>
        <taxon>Hyphopichia</taxon>
    </lineage>
</organism>
<sequence>MSESEVIYYLPSIESNKKKLQHIHDVMSLALGVGAGVLTLESLYGFLFYVVGLSISNAAFFVICCRSEPSRFFGSPLQDIFISSLVGNVAGYVMMWCMVYALVK</sequence>
<dbReference type="GO" id="GO:0034975">
    <property type="term" value="P:protein folding in endoplasmic reticulum"/>
    <property type="evidence" value="ECO:0007669"/>
    <property type="project" value="TreeGrafter"/>
</dbReference>
<keyword evidence="7 8" id="KW-0472">Membrane</keyword>
<dbReference type="InterPro" id="IPR008504">
    <property type="entry name" value="Emc6"/>
</dbReference>
<keyword evidence="10" id="KW-1185">Reference proteome</keyword>
<dbReference type="EMBL" id="KV454539">
    <property type="protein sequence ID" value="ODV69162.1"/>
    <property type="molecule type" value="Genomic_DNA"/>
</dbReference>
<evidence type="ECO:0000256" key="8">
    <source>
        <dbReference type="SAM" id="Phobius"/>
    </source>
</evidence>
<dbReference type="AlphaFoldDB" id="A0A1E4RPG1"/>
<reference evidence="10" key="1">
    <citation type="submission" date="2016-05" db="EMBL/GenBank/DDBJ databases">
        <title>Comparative genomics of biotechnologically important yeasts.</title>
        <authorList>
            <consortium name="DOE Joint Genome Institute"/>
            <person name="Riley R."/>
            <person name="Haridas S."/>
            <person name="Wolfe K.H."/>
            <person name="Lopes M.R."/>
            <person name="Hittinger C.T."/>
            <person name="Goker M."/>
            <person name="Salamov A."/>
            <person name="Wisecaver J."/>
            <person name="Long T.M."/>
            <person name="Aerts A.L."/>
            <person name="Barry K."/>
            <person name="Choi C."/>
            <person name="Clum A."/>
            <person name="Coughlan A.Y."/>
            <person name="Deshpande S."/>
            <person name="Douglass A.P."/>
            <person name="Hanson S.J."/>
            <person name="Klenk H.-P."/>
            <person name="Labutti K."/>
            <person name="Lapidus A."/>
            <person name="Lindquist E."/>
            <person name="Lipzen A."/>
            <person name="Meier-Kolthoff J.P."/>
            <person name="Ohm R.A."/>
            <person name="Otillar R.P."/>
            <person name="Pangilinan J."/>
            <person name="Peng Y."/>
            <person name="Rokas A."/>
            <person name="Rosa C.A."/>
            <person name="Scheuner C."/>
            <person name="Sibirny A.A."/>
            <person name="Slot J.C."/>
            <person name="Stielow J.B."/>
            <person name="Sun H."/>
            <person name="Kurtzman C.P."/>
            <person name="Blackwell M."/>
            <person name="Grigoriev I.V."/>
            <person name="Jeffries T.W."/>
        </authorList>
    </citation>
    <scope>NUCLEOTIDE SEQUENCE [LARGE SCALE GENOMIC DNA]</scope>
    <source>
        <strain evidence="10">NRRL Y-1933</strain>
    </source>
</reference>